<accession>A0A346LZN2</accession>
<keyword evidence="1" id="KW-0175">Coiled coil</keyword>
<proteinExistence type="predicted"/>
<organism evidence="3">
    <name type="scientific">Hygrophorus russula</name>
    <dbReference type="NCBI Taxonomy" id="264141"/>
    <lineage>
        <taxon>Eukaryota</taxon>
        <taxon>Fungi</taxon>
        <taxon>Dikarya</taxon>
        <taxon>Basidiomycota</taxon>
        <taxon>Agaricomycotina</taxon>
        <taxon>Agaricomycetes</taxon>
        <taxon>Agaricomycetidae</taxon>
        <taxon>Agaricales</taxon>
        <taxon>Hygrophoraceae</taxon>
        <taxon>Hygrophorus</taxon>
    </lineage>
</organism>
<keyword evidence="3" id="KW-0496">Mitochondrion</keyword>
<evidence type="ECO:0000256" key="1">
    <source>
        <dbReference type="SAM" id="Coils"/>
    </source>
</evidence>
<feature type="transmembrane region" description="Helical" evidence="2">
    <location>
        <begin position="126"/>
        <end position="152"/>
    </location>
</feature>
<dbReference type="GeneID" id="38284502"/>
<sequence>MYENSIENNNLKVGYEASIGRVIEGVKQINQEANKIQELLDKINDNSLTPIIKELAKQDLDRSIENLKIAQSKVTEVVTETSNQLSSEVSNIIESNIFSFLNDFYINYKDFLTTLTIEQHACLFNFFGYLIIFFAINSVIIIYYGDLLIKYFNLEIKYPKLGKIIQLRRKILNYHLILNFIIIYLIIIIFISINIYIFFN</sequence>
<keyword evidence="2" id="KW-0812">Transmembrane</keyword>
<geneLocation type="mitochondrion" evidence="3"/>
<evidence type="ECO:0000256" key="2">
    <source>
        <dbReference type="SAM" id="Phobius"/>
    </source>
</evidence>
<protein>
    <submittedName>
        <fullName evidence="3">Uncharacterized protein</fullName>
    </submittedName>
</protein>
<name>A0A346LZN2_9AGAR</name>
<dbReference type="AlphaFoldDB" id="A0A346LZN2"/>
<gene>
    <name evidence="3" type="primary">orf200</name>
</gene>
<feature type="coiled-coil region" evidence="1">
    <location>
        <begin position="26"/>
        <end position="73"/>
    </location>
</feature>
<dbReference type="RefSeq" id="YP_009522504.1">
    <property type="nucleotide sequence ID" value="NC_039589.1"/>
</dbReference>
<dbReference type="EMBL" id="MH643589">
    <property type="protein sequence ID" value="AXQ02227.1"/>
    <property type="molecule type" value="Genomic_DNA"/>
</dbReference>
<feature type="transmembrane region" description="Helical" evidence="2">
    <location>
        <begin position="172"/>
        <end position="199"/>
    </location>
</feature>
<keyword evidence="2" id="KW-1133">Transmembrane helix</keyword>
<evidence type="ECO:0000313" key="3">
    <source>
        <dbReference type="EMBL" id="AXQ02227.1"/>
    </source>
</evidence>
<reference evidence="3" key="1">
    <citation type="journal article" date="2019" name="Int. J. Biol. Macromol.">
        <title>The first complete mitochondrial genome from the family Hygrophoraceae (Hygrophorus russula) by next-generation sequencing and phylogenetic implications.</title>
        <authorList>
            <person name="Li Q."/>
            <person name="Wang Q."/>
            <person name="Jin X."/>
            <person name="Chen Z."/>
            <person name="Xiong C."/>
            <person name="Li P."/>
            <person name="Zhao J."/>
            <person name="Huang W."/>
        </authorList>
    </citation>
    <scope>NUCLEOTIDE SEQUENCE</scope>
    <source>
        <strain evidence="3">SLZ1</strain>
    </source>
</reference>
<keyword evidence="2" id="KW-0472">Membrane</keyword>